<feature type="region of interest" description="Disordered" evidence="1">
    <location>
        <begin position="71"/>
        <end position="104"/>
    </location>
</feature>
<name>A0AAD9WBJ7_PHOAM</name>
<evidence type="ECO:0000256" key="1">
    <source>
        <dbReference type="SAM" id="MobiDB-lite"/>
    </source>
</evidence>
<keyword evidence="4" id="KW-1185">Reference proteome</keyword>
<evidence type="ECO:0000256" key="2">
    <source>
        <dbReference type="SAM" id="Phobius"/>
    </source>
</evidence>
<feature type="transmembrane region" description="Helical" evidence="2">
    <location>
        <begin position="115"/>
        <end position="137"/>
    </location>
</feature>
<dbReference type="AlphaFoldDB" id="A0AAD9WBJ7"/>
<evidence type="ECO:0000313" key="3">
    <source>
        <dbReference type="EMBL" id="KAK2615961.1"/>
    </source>
</evidence>
<keyword evidence="2" id="KW-0472">Membrane</keyword>
<keyword evidence="2" id="KW-1133">Transmembrane helix</keyword>
<dbReference type="EMBL" id="JAUJFL010000001">
    <property type="protein sequence ID" value="KAK2615961.1"/>
    <property type="molecule type" value="Genomic_DNA"/>
</dbReference>
<feature type="transmembrane region" description="Helical" evidence="2">
    <location>
        <begin position="143"/>
        <end position="163"/>
    </location>
</feature>
<gene>
    <name evidence="3" type="ORF">N8I77_002682</name>
</gene>
<protein>
    <submittedName>
        <fullName evidence="3">Uncharacterized protein</fullName>
    </submittedName>
</protein>
<sequence length="169" mass="18257">MSHRTSPRLDKYERQPFQSLDEKINSYVSSSAAVVVILVLLSIDRRTQCSSGETFFMMSRSQSTLNMATHSEPHLHDTRPVSETSVSGVPHPEATDVEQGPNRADPIRSKLTRTWLAALSIGALLLIAVPGVVVGVLTKQVAAGVGLSSVITEVIGTFAGVYYHHSSRG</sequence>
<feature type="compositionally biased region" description="Basic and acidic residues" evidence="1">
    <location>
        <begin position="71"/>
        <end position="80"/>
    </location>
</feature>
<organism evidence="3 4">
    <name type="scientific">Phomopsis amygdali</name>
    <name type="common">Fusicoccum amygdali</name>
    <dbReference type="NCBI Taxonomy" id="1214568"/>
    <lineage>
        <taxon>Eukaryota</taxon>
        <taxon>Fungi</taxon>
        <taxon>Dikarya</taxon>
        <taxon>Ascomycota</taxon>
        <taxon>Pezizomycotina</taxon>
        <taxon>Sordariomycetes</taxon>
        <taxon>Sordariomycetidae</taxon>
        <taxon>Diaporthales</taxon>
        <taxon>Diaporthaceae</taxon>
        <taxon>Diaporthe</taxon>
    </lineage>
</organism>
<keyword evidence="2" id="KW-0812">Transmembrane</keyword>
<accession>A0AAD9WBJ7</accession>
<feature type="transmembrane region" description="Helical" evidence="2">
    <location>
        <begin position="24"/>
        <end position="43"/>
    </location>
</feature>
<dbReference type="Proteomes" id="UP001265746">
    <property type="component" value="Unassembled WGS sequence"/>
</dbReference>
<comment type="caution">
    <text evidence="3">The sequence shown here is derived from an EMBL/GenBank/DDBJ whole genome shotgun (WGS) entry which is preliminary data.</text>
</comment>
<reference evidence="3" key="1">
    <citation type="submission" date="2023-06" db="EMBL/GenBank/DDBJ databases">
        <authorList>
            <person name="Noh H."/>
        </authorList>
    </citation>
    <scope>NUCLEOTIDE SEQUENCE</scope>
    <source>
        <strain evidence="3">DUCC20226</strain>
    </source>
</reference>
<proteinExistence type="predicted"/>
<evidence type="ECO:0000313" key="4">
    <source>
        <dbReference type="Proteomes" id="UP001265746"/>
    </source>
</evidence>